<evidence type="ECO:0000256" key="7">
    <source>
        <dbReference type="ARBA" id="ARBA00023170"/>
    </source>
</evidence>
<dbReference type="PANTHER" id="PTHR42643">
    <property type="entry name" value="IONOTROPIC RECEPTOR 20A-RELATED"/>
    <property type="match status" value="1"/>
</dbReference>
<evidence type="ECO:0000256" key="2">
    <source>
        <dbReference type="ARBA" id="ARBA00008685"/>
    </source>
</evidence>
<keyword evidence="8" id="KW-0325">Glycoprotein</keyword>
<evidence type="ECO:0000256" key="1">
    <source>
        <dbReference type="ARBA" id="ARBA00004651"/>
    </source>
</evidence>
<dbReference type="PANTHER" id="PTHR42643:SF33">
    <property type="entry name" value="GLUTAMATE RECEPTOR 2-LIKE PROTEIN"/>
    <property type="match status" value="1"/>
</dbReference>
<evidence type="ECO:0000313" key="11">
    <source>
        <dbReference type="Proteomes" id="UP001652582"/>
    </source>
</evidence>
<dbReference type="InterPro" id="IPR052192">
    <property type="entry name" value="Insect_Ionotropic_Sensory_Rcpt"/>
</dbReference>
<dbReference type="GeneID" id="112048591"/>
<feature type="domain" description="Ionotropic glutamate receptor C-terminal" evidence="10">
    <location>
        <begin position="84"/>
        <end position="275"/>
    </location>
</feature>
<feature type="transmembrane region" description="Helical" evidence="9">
    <location>
        <begin position="340"/>
        <end position="365"/>
    </location>
</feature>
<comment type="subcellular location">
    <subcellularLocation>
        <location evidence="1">Cell membrane</location>
        <topology evidence="1">Multi-pass membrane protein</topology>
    </subcellularLocation>
</comment>
<keyword evidence="4 9" id="KW-0812">Transmembrane</keyword>
<accession>A0ABM3LMP9</accession>
<evidence type="ECO:0000259" key="10">
    <source>
        <dbReference type="Pfam" id="PF00060"/>
    </source>
</evidence>
<feature type="transmembrane region" description="Helical" evidence="9">
    <location>
        <begin position="152"/>
        <end position="176"/>
    </location>
</feature>
<evidence type="ECO:0000256" key="6">
    <source>
        <dbReference type="ARBA" id="ARBA00023136"/>
    </source>
</evidence>
<keyword evidence="3" id="KW-1003">Cell membrane</keyword>
<comment type="similarity">
    <text evidence="2">Belongs to the glutamate-gated ion channel (TC 1.A.10.1) family.</text>
</comment>
<evidence type="ECO:0000313" key="12">
    <source>
        <dbReference type="RefSeq" id="XP_052740355.1"/>
    </source>
</evidence>
<keyword evidence="6 9" id="KW-0472">Membrane</keyword>
<evidence type="ECO:0000256" key="3">
    <source>
        <dbReference type="ARBA" id="ARBA00022475"/>
    </source>
</evidence>
<dbReference type="Pfam" id="PF00060">
    <property type="entry name" value="Lig_chan"/>
    <property type="match status" value="1"/>
</dbReference>
<feature type="transmembrane region" description="Helical" evidence="9">
    <location>
        <begin position="84"/>
        <end position="104"/>
    </location>
</feature>
<evidence type="ECO:0000256" key="4">
    <source>
        <dbReference type="ARBA" id="ARBA00022692"/>
    </source>
</evidence>
<protein>
    <submittedName>
        <fullName evidence="12">Ionotropic receptor 75a</fullName>
    </submittedName>
</protein>
<evidence type="ECO:0000256" key="9">
    <source>
        <dbReference type="SAM" id="Phobius"/>
    </source>
</evidence>
<proteinExistence type="inferred from homology"/>
<evidence type="ECO:0000256" key="5">
    <source>
        <dbReference type="ARBA" id="ARBA00022989"/>
    </source>
</evidence>
<keyword evidence="5 9" id="KW-1133">Transmembrane helix</keyword>
<gene>
    <name evidence="12" type="primary">LOC112048591</name>
</gene>
<evidence type="ECO:0000256" key="8">
    <source>
        <dbReference type="ARBA" id="ARBA00023180"/>
    </source>
</evidence>
<dbReference type="RefSeq" id="XP_052740355.1">
    <property type="nucleotide sequence ID" value="XM_052884395.1"/>
</dbReference>
<dbReference type="SUPFAM" id="SSF53850">
    <property type="entry name" value="Periplasmic binding protein-like II"/>
    <property type="match status" value="1"/>
</dbReference>
<sequence length="375" mass="42919">MNATRVVVFTETWGYVVNGSYNGMIGDLVRGAADLTGTVIFITKPRLKILEYLSYPSTATVMFVFRQPSLSYQNNLFVLPFKPNVWFCIFGVIMLMMVIISVNAQWESIKMDEINNIHMKPKPSTGDIAMMIIGAVTQQGTYTELKGTLGRVVMFLMFLLFLFLYTSYSANIVALLQSSSNEIKTLTDLLNSKMELGVEDTPYNRYFFSTATEPIRKAIYEKKIAPRGSKPKFMSLDEGVKKLQKKPFAFNMFVGGGYRLVERFFLEHEKCGLQEIQYIQENKPWLTCKKSSPFKEIYKIGLTRNHEHGLNDRVNRMIYAKKPPCIAHGGLFDSVNMTDFYPALLMLIYGTILAVALMFIEILHFHRCRGKQYSK</sequence>
<name>A0ABM3LMP9_BICAN</name>
<keyword evidence="7 12" id="KW-0675">Receptor</keyword>
<dbReference type="Gene3D" id="3.40.190.10">
    <property type="entry name" value="Periplasmic binding protein-like II"/>
    <property type="match status" value="1"/>
</dbReference>
<dbReference type="Gene3D" id="1.10.287.70">
    <property type="match status" value="1"/>
</dbReference>
<keyword evidence="11" id="KW-1185">Reference proteome</keyword>
<dbReference type="InterPro" id="IPR001320">
    <property type="entry name" value="Iontro_rcpt_C"/>
</dbReference>
<organism evidence="11 12">
    <name type="scientific">Bicyclus anynana</name>
    <name type="common">Squinting bush brown butterfly</name>
    <dbReference type="NCBI Taxonomy" id="110368"/>
    <lineage>
        <taxon>Eukaryota</taxon>
        <taxon>Metazoa</taxon>
        <taxon>Ecdysozoa</taxon>
        <taxon>Arthropoda</taxon>
        <taxon>Hexapoda</taxon>
        <taxon>Insecta</taxon>
        <taxon>Pterygota</taxon>
        <taxon>Neoptera</taxon>
        <taxon>Endopterygota</taxon>
        <taxon>Lepidoptera</taxon>
        <taxon>Glossata</taxon>
        <taxon>Ditrysia</taxon>
        <taxon>Papilionoidea</taxon>
        <taxon>Nymphalidae</taxon>
        <taxon>Satyrinae</taxon>
        <taxon>Satyrini</taxon>
        <taxon>Mycalesina</taxon>
        <taxon>Bicyclus</taxon>
    </lineage>
</organism>
<dbReference type="Proteomes" id="UP001652582">
    <property type="component" value="Chromosome 11"/>
</dbReference>
<reference evidence="12" key="1">
    <citation type="submission" date="2025-08" db="UniProtKB">
        <authorList>
            <consortium name="RefSeq"/>
        </authorList>
    </citation>
    <scope>IDENTIFICATION</scope>
</reference>